<proteinExistence type="predicted"/>
<dbReference type="RefSeq" id="WP_206724950.1">
    <property type="nucleotide sequence ID" value="NZ_CP071090.1"/>
</dbReference>
<accession>A0ABX7NX52</accession>
<evidence type="ECO:0000259" key="1">
    <source>
        <dbReference type="Pfam" id="PF21837"/>
    </source>
</evidence>
<dbReference type="EMBL" id="CP071090">
    <property type="protein sequence ID" value="QSQ23375.1"/>
    <property type="molecule type" value="Genomic_DNA"/>
</dbReference>
<gene>
    <name evidence="2" type="ORF">JY651_51320</name>
</gene>
<evidence type="ECO:0000313" key="3">
    <source>
        <dbReference type="Proteomes" id="UP000662747"/>
    </source>
</evidence>
<keyword evidence="3" id="KW-1185">Reference proteome</keyword>
<feature type="domain" description="DUF6896" evidence="1">
    <location>
        <begin position="72"/>
        <end position="119"/>
    </location>
</feature>
<sequence length="481" mass="52850">MRDSKTARRLEAAVRSVVEETPAPTTDALLREDLLPVAHGWLLLCLLRQLSRQRWMMRMVKERITGRGLDEDEGDVPGYAGWKYCFHGIGCYFEGPGELIDMDFLDEEGATIDAYFFAQRILSLTEPALPESRLLALLPGASLMVDAIDDLRAGGLFGRPELANAFRLPPELEALAEVAESLDLSSDEATTRCLAHLRDFEALATRPAGEVFQVKAEAMRRSRRDWLLAHAGTPGSAEEALAALQGLSTDEEQVRACVRIIEGPVSSATGDAVKRLDALPGAAGSEAVLRLALQRLSPSEHHPYSMHAAAKYLLARDIERERVLAAMLAFARVNPVKGYGGNPFIGDFALLALEYAHEHARELVRLALRSSVPASRQRVAAVLFVIDRPWCHHELAAALQESDREPGALMLAVALSRSQSDLARAMASRWHRAHPLPPSEGPGFTWAEVEDANASGWFDVEVEKAREWVARAAPRLPETLP</sequence>
<dbReference type="InterPro" id="IPR054191">
    <property type="entry name" value="DUF6896"/>
</dbReference>
<dbReference type="Pfam" id="PF21837">
    <property type="entry name" value="DUF6896"/>
    <property type="match status" value="1"/>
</dbReference>
<organism evidence="2 3">
    <name type="scientific">Pyxidicoccus parkwayensis</name>
    <dbReference type="NCBI Taxonomy" id="2813578"/>
    <lineage>
        <taxon>Bacteria</taxon>
        <taxon>Pseudomonadati</taxon>
        <taxon>Myxococcota</taxon>
        <taxon>Myxococcia</taxon>
        <taxon>Myxococcales</taxon>
        <taxon>Cystobacterineae</taxon>
        <taxon>Myxococcaceae</taxon>
        <taxon>Pyxidicoccus</taxon>
    </lineage>
</organism>
<protein>
    <recommendedName>
        <fullName evidence="1">DUF6896 domain-containing protein</fullName>
    </recommendedName>
</protein>
<dbReference type="Proteomes" id="UP000662747">
    <property type="component" value="Chromosome"/>
</dbReference>
<reference evidence="2 3" key="1">
    <citation type="submission" date="2021-02" db="EMBL/GenBank/DDBJ databases">
        <title>De Novo genome assembly of isolated myxobacteria.</title>
        <authorList>
            <person name="Stevens D.C."/>
        </authorList>
    </citation>
    <scope>NUCLEOTIDE SEQUENCE [LARGE SCALE GENOMIC DNA]</scope>
    <source>
        <strain evidence="3">SCPEA02</strain>
    </source>
</reference>
<evidence type="ECO:0000313" key="2">
    <source>
        <dbReference type="EMBL" id="QSQ23375.1"/>
    </source>
</evidence>
<name>A0ABX7NX52_9BACT</name>